<dbReference type="EMBL" id="JACXVP010000004">
    <property type="protein sequence ID" value="KAG5612375.1"/>
    <property type="molecule type" value="Genomic_DNA"/>
</dbReference>
<organism evidence="1 2">
    <name type="scientific">Solanum commersonii</name>
    <name type="common">Commerson's wild potato</name>
    <name type="synonym">Commerson's nightshade</name>
    <dbReference type="NCBI Taxonomy" id="4109"/>
    <lineage>
        <taxon>Eukaryota</taxon>
        <taxon>Viridiplantae</taxon>
        <taxon>Streptophyta</taxon>
        <taxon>Embryophyta</taxon>
        <taxon>Tracheophyta</taxon>
        <taxon>Spermatophyta</taxon>
        <taxon>Magnoliopsida</taxon>
        <taxon>eudicotyledons</taxon>
        <taxon>Gunneridae</taxon>
        <taxon>Pentapetalae</taxon>
        <taxon>asterids</taxon>
        <taxon>lamiids</taxon>
        <taxon>Solanales</taxon>
        <taxon>Solanaceae</taxon>
        <taxon>Solanoideae</taxon>
        <taxon>Solaneae</taxon>
        <taxon>Solanum</taxon>
    </lineage>
</organism>
<dbReference type="Proteomes" id="UP000824120">
    <property type="component" value="Chromosome 4"/>
</dbReference>
<sequence length="70" mass="8040">MQARKSKREEGCDLDQVKCIKDEEGKKGDIVLGELARSERLRDFGYCSVLGSRRLYVLLVGWRGKKRPGR</sequence>
<reference evidence="1 2" key="1">
    <citation type="submission" date="2020-09" db="EMBL/GenBank/DDBJ databases">
        <title>De no assembly of potato wild relative species, Solanum commersonii.</title>
        <authorList>
            <person name="Cho K."/>
        </authorList>
    </citation>
    <scope>NUCLEOTIDE SEQUENCE [LARGE SCALE GENOMIC DNA]</scope>
    <source>
        <strain evidence="1">LZ3.2</strain>
        <tissue evidence="1">Leaf</tissue>
    </source>
</reference>
<evidence type="ECO:0000313" key="2">
    <source>
        <dbReference type="Proteomes" id="UP000824120"/>
    </source>
</evidence>
<keyword evidence="2" id="KW-1185">Reference proteome</keyword>
<proteinExistence type="predicted"/>
<name>A0A9J5ZJB5_SOLCO</name>
<dbReference type="AlphaFoldDB" id="A0A9J5ZJB5"/>
<gene>
    <name evidence="1" type="ORF">H5410_023656</name>
</gene>
<comment type="caution">
    <text evidence="1">The sequence shown here is derived from an EMBL/GenBank/DDBJ whole genome shotgun (WGS) entry which is preliminary data.</text>
</comment>
<accession>A0A9J5ZJB5</accession>
<evidence type="ECO:0000313" key="1">
    <source>
        <dbReference type="EMBL" id="KAG5612375.1"/>
    </source>
</evidence>
<protein>
    <submittedName>
        <fullName evidence="1">Uncharacterized protein</fullName>
    </submittedName>
</protein>